<dbReference type="Gene3D" id="1.10.238.160">
    <property type="match status" value="1"/>
</dbReference>
<gene>
    <name evidence="1" type="ORF">MEA186_18038</name>
</gene>
<reference evidence="1 2" key="1">
    <citation type="journal article" date="2012" name="J. Bacteriol.">
        <title>Draft Genome Sequence of Plant Growth-Promoting Rhizobium Mesorhizobium amorphae, Isolated from Zinc-Lead Mine Tailings.</title>
        <authorList>
            <person name="Hao X."/>
            <person name="Lin Y."/>
            <person name="Johnstone L."/>
            <person name="Baltrus D.A."/>
            <person name="Miller S.J."/>
            <person name="Wei G."/>
            <person name="Rensing C."/>
        </authorList>
    </citation>
    <scope>NUCLEOTIDE SEQUENCE [LARGE SCALE GENOMIC DNA]</scope>
    <source>
        <strain evidence="1 2">CCNWGS0123</strain>
    </source>
</reference>
<dbReference type="InterPro" id="IPR010260">
    <property type="entry name" value="AlpA"/>
</dbReference>
<dbReference type="Proteomes" id="UP000002949">
    <property type="component" value="Unassembled WGS sequence"/>
</dbReference>
<dbReference type="PATRIC" id="fig|1082933.3.peg.3520"/>
<dbReference type="EMBL" id="AGSN01000126">
    <property type="protein sequence ID" value="EHH10605.1"/>
    <property type="molecule type" value="Genomic_DNA"/>
</dbReference>
<name>G6YCC6_9HYPH</name>
<keyword evidence="2" id="KW-1185">Reference proteome</keyword>
<dbReference type="AlphaFoldDB" id="G6YCC6"/>
<organism evidence="1 2">
    <name type="scientific">Mesorhizobium amorphae CCNWGS0123</name>
    <dbReference type="NCBI Taxonomy" id="1082933"/>
    <lineage>
        <taxon>Bacteria</taxon>
        <taxon>Pseudomonadati</taxon>
        <taxon>Pseudomonadota</taxon>
        <taxon>Alphaproteobacteria</taxon>
        <taxon>Hyphomicrobiales</taxon>
        <taxon>Phyllobacteriaceae</taxon>
        <taxon>Mesorhizobium</taxon>
    </lineage>
</organism>
<evidence type="ECO:0000313" key="1">
    <source>
        <dbReference type="EMBL" id="EHH10605.1"/>
    </source>
</evidence>
<sequence length="41" mass="4652">MIKAGRFPKPLKIGLTAVAWDADEIQRWQERKIAERDTAAA</sequence>
<dbReference type="Pfam" id="PF05930">
    <property type="entry name" value="Phage_AlpA"/>
    <property type="match status" value="1"/>
</dbReference>
<dbReference type="STRING" id="1082933.A6B35_28400"/>
<accession>G6YCC6</accession>
<evidence type="ECO:0000313" key="2">
    <source>
        <dbReference type="Proteomes" id="UP000002949"/>
    </source>
</evidence>
<proteinExistence type="predicted"/>
<protein>
    <submittedName>
        <fullName evidence="1">Prophage CP4-57 regulator</fullName>
    </submittedName>
</protein>